<dbReference type="EMBL" id="KZ805371">
    <property type="protein sequence ID" value="PVI00586.1"/>
    <property type="molecule type" value="Genomic_DNA"/>
</dbReference>
<feature type="domain" description="Rhodopsin" evidence="3">
    <location>
        <begin position="55"/>
        <end position="279"/>
    </location>
</feature>
<feature type="transmembrane region" description="Helical" evidence="2">
    <location>
        <begin position="106"/>
        <end position="127"/>
    </location>
</feature>
<accession>A0A2V1DRI1</accession>
<evidence type="ECO:0000256" key="2">
    <source>
        <dbReference type="SAM" id="Phobius"/>
    </source>
</evidence>
<evidence type="ECO:0000313" key="5">
    <source>
        <dbReference type="Proteomes" id="UP000244855"/>
    </source>
</evidence>
<sequence>MATLSSPAAFAASSDNRFAPFTPEDHSAPIWIASILSLIFAYTILLVRLGFVKWNMHGLDDLLLTLGHLVGLGMWASLFGSLNNGLGKVLHPLSEHELFHMSKSFAASRILLFIALTFSKLSTIVFIQSIFDYIKDILLVSNVMIGIVTAWGLAAALSVSIGCSPDHILVEENLRCINDVTRLKAITIVDATSEIAMIFLPVVPLLRLQMPRKTKFLVMLAFSTRIPNVIFSILHFETYSDFIHHGDRGVAIATPVVWQNALLSYNFISATIPALKGFMRGFTTGGMGYTAGTISTLQGSGGNNSYNMRPVPKAKPKVPLVPEGYPESATRVTSVPLAPKNSSSRARGRSTKGPSDDNRETRSIASHDSQKILIQRDWEISRG</sequence>
<keyword evidence="2" id="KW-0812">Transmembrane</keyword>
<dbReference type="PANTHER" id="PTHR39614">
    <property type="entry name" value="INTEGRAL MEMBRANE PROTEIN"/>
    <property type="match status" value="1"/>
</dbReference>
<feature type="region of interest" description="Disordered" evidence="1">
    <location>
        <begin position="301"/>
        <end position="370"/>
    </location>
</feature>
<reference evidence="4 5" key="1">
    <citation type="journal article" date="2018" name="Sci. Rep.">
        <title>Comparative genomics provides insights into the lifestyle and reveals functional heterogeneity of dark septate endophytic fungi.</title>
        <authorList>
            <person name="Knapp D.G."/>
            <person name="Nemeth J.B."/>
            <person name="Barry K."/>
            <person name="Hainaut M."/>
            <person name="Henrissat B."/>
            <person name="Johnson J."/>
            <person name="Kuo A."/>
            <person name="Lim J.H.P."/>
            <person name="Lipzen A."/>
            <person name="Nolan M."/>
            <person name="Ohm R.A."/>
            <person name="Tamas L."/>
            <person name="Grigoriev I.V."/>
            <person name="Spatafora J.W."/>
            <person name="Nagy L.G."/>
            <person name="Kovacs G.M."/>
        </authorList>
    </citation>
    <scope>NUCLEOTIDE SEQUENCE [LARGE SCALE GENOMIC DNA]</scope>
    <source>
        <strain evidence="4 5">DSE2036</strain>
    </source>
</reference>
<organism evidence="4 5">
    <name type="scientific">Periconia macrospinosa</name>
    <dbReference type="NCBI Taxonomy" id="97972"/>
    <lineage>
        <taxon>Eukaryota</taxon>
        <taxon>Fungi</taxon>
        <taxon>Dikarya</taxon>
        <taxon>Ascomycota</taxon>
        <taxon>Pezizomycotina</taxon>
        <taxon>Dothideomycetes</taxon>
        <taxon>Pleosporomycetidae</taxon>
        <taxon>Pleosporales</taxon>
        <taxon>Massarineae</taxon>
        <taxon>Periconiaceae</taxon>
        <taxon>Periconia</taxon>
    </lineage>
</organism>
<dbReference type="STRING" id="97972.A0A2V1DRI1"/>
<evidence type="ECO:0000259" key="3">
    <source>
        <dbReference type="Pfam" id="PF20684"/>
    </source>
</evidence>
<protein>
    <recommendedName>
        <fullName evidence="3">Rhodopsin domain-containing protein</fullName>
    </recommendedName>
</protein>
<keyword evidence="2" id="KW-1133">Transmembrane helix</keyword>
<feature type="transmembrane region" description="Helical" evidence="2">
    <location>
        <begin position="63"/>
        <end position="86"/>
    </location>
</feature>
<evidence type="ECO:0000256" key="1">
    <source>
        <dbReference type="SAM" id="MobiDB-lite"/>
    </source>
</evidence>
<feature type="transmembrane region" description="Helical" evidence="2">
    <location>
        <begin position="30"/>
        <end position="51"/>
    </location>
</feature>
<evidence type="ECO:0000313" key="4">
    <source>
        <dbReference type="EMBL" id="PVI00586.1"/>
    </source>
</evidence>
<keyword evidence="5" id="KW-1185">Reference proteome</keyword>
<dbReference type="PANTHER" id="PTHR39614:SF2">
    <property type="entry name" value="INTEGRAL MEMBRANE PROTEIN"/>
    <property type="match status" value="1"/>
</dbReference>
<proteinExistence type="predicted"/>
<name>A0A2V1DRI1_9PLEO</name>
<dbReference type="OrthoDB" id="3918601at2759"/>
<keyword evidence="2" id="KW-0472">Membrane</keyword>
<dbReference type="Pfam" id="PF20684">
    <property type="entry name" value="Fung_rhodopsin"/>
    <property type="match status" value="1"/>
</dbReference>
<gene>
    <name evidence="4" type="ORF">DM02DRAFT_614240</name>
</gene>
<feature type="transmembrane region" description="Helical" evidence="2">
    <location>
        <begin position="139"/>
        <end position="162"/>
    </location>
</feature>
<dbReference type="AlphaFoldDB" id="A0A2V1DRI1"/>
<dbReference type="InterPro" id="IPR049326">
    <property type="entry name" value="Rhodopsin_dom_fungi"/>
</dbReference>
<dbReference type="Proteomes" id="UP000244855">
    <property type="component" value="Unassembled WGS sequence"/>
</dbReference>